<dbReference type="EMBL" id="JAKCXM010002540">
    <property type="protein sequence ID" value="KAJ0390149.1"/>
    <property type="molecule type" value="Genomic_DNA"/>
</dbReference>
<proteinExistence type="inferred from homology"/>
<dbReference type="SMART" id="SM01187">
    <property type="entry name" value="Elicitin"/>
    <property type="match status" value="1"/>
</dbReference>
<feature type="chain" id="PRO_5042060389" description="Elicitin" evidence="7">
    <location>
        <begin position="21"/>
        <end position="112"/>
    </location>
</feature>
<dbReference type="Proteomes" id="UP001209570">
    <property type="component" value="Unassembled WGS sequence"/>
</dbReference>
<dbReference type="InterPro" id="IPR036470">
    <property type="entry name" value="Elicitin_sf"/>
</dbReference>
<feature type="signal peptide" evidence="7">
    <location>
        <begin position="1"/>
        <end position="20"/>
    </location>
</feature>
<dbReference type="Gene3D" id="1.10.239.10">
    <property type="entry name" value="Elicitin domain"/>
    <property type="match status" value="1"/>
</dbReference>
<keyword evidence="9" id="KW-1185">Reference proteome</keyword>
<sequence>MKVIATLAIIAASAATLANAYDETTPCGLGEYLKLAPLATNPNLQPCQTASGWTMVPPSGYPTPAQLAIMCSNQQCLSLLAAVKATNPGDCVLVFGDTKINVKKIAETSCTA</sequence>
<comment type="caution">
    <text evidence="8">The sequence shown here is derived from an EMBL/GenBank/DDBJ whole genome shotgun (WGS) entry which is preliminary data.</text>
</comment>
<name>A0AAD5LRH5_PYTIN</name>
<dbReference type="GO" id="GO:0005576">
    <property type="term" value="C:extracellular region"/>
    <property type="evidence" value="ECO:0007669"/>
    <property type="project" value="UniProtKB-SubCell"/>
</dbReference>
<comment type="similarity">
    <text evidence="2 6">Belongs to the elicitin family.</text>
</comment>
<keyword evidence="5 6" id="KW-1015">Disulfide bond</keyword>
<dbReference type="PRINTS" id="PR00948">
    <property type="entry name" value="ELICITIN"/>
</dbReference>
<comment type="function">
    <text evidence="6">Induces local and distal defense responses (incompatible hypersensitive reaction) in plants from the solanaceae and cruciferae families. Elicits leaf necrosis and causes the accumulation of pathogenesis-related proteins. Might interact with the lipidic molecules of the plasma membrane.</text>
</comment>
<evidence type="ECO:0000256" key="4">
    <source>
        <dbReference type="ARBA" id="ARBA00022978"/>
    </source>
</evidence>
<keyword evidence="4 6" id="KW-0928">Hypersensitive response elicitation</keyword>
<dbReference type="AlphaFoldDB" id="A0AAD5LRH5"/>
<accession>A0AAD5LRH5</accession>
<evidence type="ECO:0000256" key="7">
    <source>
        <dbReference type="SAM" id="SignalP"/>
    </source>
</evidence>
<comment type="subcellular location">
    <subcellularLocation>
        <location evidence="1 6">Secreted</location>
    </subcellularLocation>
</comment>
<dbReference type="InterPro" id="IPR002200">
    <property type="entry name" value="Elicitin"/>
</dbReference>
<keyword evidence="7" id="KW-0732">Signal</keyword>
<gene>
    <name evidence="8" type="ORF">P43SY_010667</name>
</gene>
<evidence type="ECO:0000256" key="2">
    <source>
        <dbReference type="ARBA" id="ARBA00009544"/>
    </source>
</evidence>
<evidence type="ECO:0000256" key="5">
    <source>
        <dbReference type="ARBA" id="ARBA00023157"/>
    </source>
</evidence>
<evidence type="ECO:0000313" key="9">
    <source>
        <dbReference type="Proteomes" id="UP001209570"/>
    </source>
</evidence>
<evidence type="ECO:0000256" key="1">
    <source>
        <dbReference type="ARBA" id="ARBA00004613"/>
    </source>
</evidence>
<evidence type="ECO:0000256" key="6">
    <source>
        <dbReference type="RuleBase" id="RU368111"/>
    </source>
</evidence>
<dbReference type="SUPFAM" id="SSF48647">
    <property type="entry name" value="Fungal elicitin"/>
    <property type="match status" value="1"/>
</dbReference>
<dbReference type="Pfam" id="PF00964">
    <property type="entry name" value="Elicitin"/>
    <property type="match status" value="1"/>
</dbReference>
<evidence type="ECO:0000256" key="3">
    <source>
        <dbReference type="ARBA" id="ARBA00022525"/>
    </source>
</evidence>
<organism evidence="8 9">
    <name type="scientific">Pythium insidiosum</name>
    <name type="common">Pythiosis disease agent</name>
    <dbReference type="NCBI Taxonomy" id="114742"/>
    <lineage>
        <taxon>Eukaryota</taxon>
        <taxon>Sar</taxon>
        <taxon>Stramenopiles</taxon>
        <taxon>Oomycota</taxon>
        <taxon>Peronosporomycetes</taxon>
        <taxon>Pythiales</taxon>
        <taxon>Pythiaceae</taxon>
        <taxon>Pythium</taxon>
    </lineage>
</organism>
<keyword evidence="3 6" id="KW-0964">Secreted</keyword>
<dbReference type="GO" id="GO:0052040">
    <property type="term" value="P:symbiont-mediated perturbation of host programmed cell death"/>
    <property type="evidence" value="ECO:0007669"/>
    <property type="project" value="UniProtKB-UniRule"/>
</dbReference>
<evidence type="ECO:0000313" key="8">
    <source>
        <dbReference type="EMBL" id="KAJ0390149.1"/>
    </source>
</evidence>
<protein>
    <recommendedName>
        <fullName evidence="6">Elicitin</fullName>
    </recommendedName>
</protein>
<reference evidence="8" key="1">
    <citation type="submission" date="2021-12" db="EMBL/GenBank/DDBJ databases">
        <title>Prjna785345.</title>
        <authorList>
            <person name="Rujirawat T."/>
            <person name="Krajaejun T."/>
        </authorList>
    </citation>
    <scope>NUCLEOTIDE SEQUENCE</scope>
    <source>
        <strain evidence="8">Pi057C3</strain>
    </source>
</reference>